<keyword evidence="6 8" id="KW-0472">Membrane</keyword>
<comment type="similarity">
    <text evidence="7">Belongs to the glycosyltransferase 87 family.</text>
</comment>
<dbReference type="GO" id="GO:0016758">
    <property type="term" value="F:hexosyltransferase activity"/>
    <property type="evidence" value="ECO:0007669"/>
    <property type="project" value="InterPro"/>
</dbReference>
<gene>
    <name evidence="9" type="ORF">FMM02_01895</name>
</gene>
<dbReference type="RefSeq" id="WP_147493278.1">
    <property type="nucleotide sequence ID" value="NZ_CP041659.1"/>
</dbReference>
<dbReference type="Proteomes" id="UP000321857">
    <property type="component" value="Chromosome"/>
</dbReference>
<feature type="transmembrane region" description="Helical" evidence="8">
    <location>
        <begin position="81"/>
        <end position="99"/>
    </location>
</feature>
<evidence type="ECO:0000256" key="4">
    <source>
        <dbReference type="ARBA" id="ARBA00022692"/>
    </source>
</evidence>
<evidence type="ECO:0000313" key="10">
    <source>
        <dbReference type="Proteomes" id="UP000321857"/>
    </source>
</evidence>
<accession>A0A516IPG2</accession>
<evidence type="ECO:0000256" key="2">
    <source>
        <dbReference type="ARBA" id="ARBA00022475"/>
    </source>
</evidence>
<feature type="transmembrane region" description="Helical" evidence="8">
    <location>
        <begin position="238"/>
        <end position="256"/>
    </location>
</feature>
<reference evidence="9 10" key="1">
    <citation type="submission" date="2019-07" db="EMBL/GenBank/DDBJ databases">
        <title>Sphingomonas AE3 Genome sequencing and assembly.</title>
        <authorList>
            <person name="Kim H."/>
        </authorList>
    </citation>
    <scope>NUCLEOTIDE SEQUENCE [LARGE SCALE GENOMIC DNA]</scope>
    <source>
        <strain evidence="9 10">AE3</strain>
    </source>
</reference>
<dbReference type="EMBL" id="CP041659">
    <property type="protein sequence ID" value="QDP18818.1"/>
    <property type="molecule type" value="Genomic_DNA"/>
</dbReference>
<keyword evidence="10" id="KW-1185">Reference proteome</keyword>
<evidence type="ECO:0000256" key="5">
    <source>
        <dbReference type="ARBA" id="ARBA00022989"/>
    </source>
</evidence>
<feature type="transmembrane region" description="Helical" evidence="8">
    <location>
        <begin position="184"/>
        <end position="206"/>
    </location>
</feature>
<protein>
    <submittedName>
        <fullName evidence="9">DUF2029 domain-containing protein</fullName>
    </submittedName>
</protein>
<dbReference type="InterPro" id="IPR018584">
    <property type="entry name" value="GT87"/>
</dbReference>
<keyword evidence="3" id="KW-0808">Transferase</keyword>
<feature type="transmembrane region" description="Helical" evidence="8">
    <location>
        <begin position="306"/>
        <end position="325"/>
    </location>
</feature>
<feature type="transmembrane region" description="Helical" evidence="8">
    <location>
        <begin position="151"/>
        <end position="172"/>
    </location>
</feature>
<feature type="transmembrane region" description="Helical" evidence="8">
    <location>
        <begin position="268"/>
        <end position="294"/>
    </location>
</feature>
<keyword evidence="2" id="KW-1003">Cell membrane</keyword>
<dbReference type="GO" id="GO:0005886">
    <property type="term" value="C:plasma membrane"/>
    <property type="evidence" value="ECO:0007669"/>
    <property type="project" value="UniProtKB-SubCell"/>
</dbReference>
<keyword evidence="5 8" id="KW-1133">Transmembrane helix</keyword>
<evidence type="ECO:0000256" key="8">
    <source>
        <dbReference type="SAM" id="Phobius"/>
    </source>
</evidence>
<comment type="subcellular location">
    <subcellularLocation>
        <location evidence="1">Cell membrane</location>
        <topology evidence="1">Multi-pass membrane protein</topology>
    </subcellularLocation>
</comment>
<evidence type="ECO:0000256" key="6">
    <source>
        <dbReference type="ARBA" id="ARBA00023136"/>
    </source>
</evidence>
<dbReference type="KEGG" id="sxa:FMM02_01895"/>
<keyword evidence="4 8" id="KW-0812">Transmembrane</keyword>
<organism evidence="9 10">
    <name type="scientific">Sphingomonas xanthus</name>
    <dbReference type="NCBI Taxonomy" id="2594473"/>
    <lineage>
        <taxon>Bacteria</taxon>
        <taxon>Pseudomonadati</taxon>
        <taxon>Pseudomonadota</taxon>
        <taxon>Alphaproteobacteria</taxon>
        <taxon>Sphingomonadales</taxon>
        <taxon>Sphingomonadaceae</taxon>
        <taxon>Sphingomonas</taxon>
    </lineage>
</organism>
<feature type="transmembrane region" description="Helical" evidence="8">
    <location>
        <begin position="12"/>
        <end position="34"/>
    </location>
</feature>
<dbReference type="Pfam" id="PF09594">
    <property type="entry name" value="GT87"/>
    <property type="match status" value="1"/>
</dbReference>
<dbReference type="AlphaFoldDB" id="A0A516IPG2"/>
<evidence type="ECO:0000256" key="3">
    <source>
        <dbReference type="ARBA" id="ARBA00022679"/>
    </source>
</evidence>
<evidence type="ECO:0000313" key="9">
    <source>
        <dbReference type="EMBL" id="QDP18818.1"/>
    </source>
</evidence>
<proteinExistence type="inferred from homology"/>
<sequence length="329" mass="35432">MTKLTTAVLARPTLAMAVVISALTLVGLLTLFTVKNSFATDFSVYWRTANEPLDMAYLPQGELPFPYPPTMLLWIAPLKLAPMWPAFLIWVALSATLLWKACQPFLSPWAVALVLLSPPLVNGLSTGQVSAMVAAALLWACSTSNRVVAGMVFGVVASIKPQLVIMAPLLLIVTFDWKALVGSAATYCLIFMASVLAFGLDVWFVWLGSLDHFRDVLHNEQVLGVAATPAAAAENYGFPPLPFLVGGAAFGAWLVYRCRWHEPLGRSAAIACGSLLAAPYALTYDLAAVIPFLVSSIFRERLSSALALSGVMHPIPLVLTAFGLITRQR</sequence>
<feature type="transmembrane region" description="Helical" evidence="8">
    <location>
        <begin position="111"/>
        <end position="139"/>
    </location>
</feature>
<dbReference type="OrthoDB" id="7679563at2"/>
<name>A0A516IPG2_9SPHN</name>
<evidence type="ECO:0000256" key="7">
    <source>
        <dbReference type="ARBA" id="ARBA00024033"/>
    </source>
</evidence>
<evidence type="ECO:0000256" key="1">
    <source>
        <dbReference type="ARBA" id="ARBA00004651"/>
    </source>
</evidence>